<feature type="transmembrane region" description="Helical" evidence="8">
    <location>
        <begin position="282"/>
        <end position="306"/>
    </location>
</feature>
<feature type="domain" description="Sodium/calcium exchanger membrane region" evidence="9">
    <location>
        <begin position="495"/>
        <end position="573"/>
    </location>
</feature>
<dbReference type="PANTHER" id="PTHR10846:SF73">
    <property type="entry name" value="SODIUM_CALCIUM EXCHANGER MEMBRANE REGION DOMAIN-CONTAINING PROTEIN"/>
    <property type="match status" value="1"/>
</dbReference>
<dbReference type="STRING" id="48709.A0A1D2MIL5"/>
<comment type="subcellular location">
    <subcellularLocation>
        <location evidence="1">Membrane</location>
        <topology evidence="1">Multi-pass membrane protein</topology>
    </subcellularLocation>
</comment>
<evidence type="ECO:0000256" key="1">
    <source>
        <dbReference type="ARBA" id="ARBA00004141"/>
    </source>
</evidence>
<dbReference type="Proteomes" id="UP000094527">
    <property type="component" value="Unassembled WGS sequence"/>
</dbReference>
<dbReference type="AlphaFoldDB" id="A0A1D2MIL5"/>
<keyword evidence="11" id="KW-1185">Reference proteome</keyword>
<dbReference type="GO" id="GO:0008273">
    <property type="term" value="F:calcium, potassium:sodium antiporter activity"/>
    <property type="evidence" value="ECO:0007669"/>
    <property type="project" value="TreeGrafter"/>
</dbReference>
<protein>
    <submittedName>
        <fullName evidence="10">Sodium/potassium/calcium exchanger 5</fullName>
    </submittedName>
</protein>
<dbReference type="InterPro" id="IPR044880">
    <property type="entry name" value="NCX_ion-bd_dom_sf"/>
</dbReference>
<dbReference type="InterPro" id="IPR004837">
    <property type="entry name" value="NaCa_Exmemb"/>
</dbReference>
<dbReference type="Pfam" id="PF01699">
    <property type="entry name" value="Na_Ca_ex"/>
    <property type="match status" value="2"/>
</dbReference>
<keyword evidence="4" id="KW-0406">Ion transport</keyword>
<dbReference type="GO" id="GO:0005886">
    <property type="term" value="C:plasma membrane"/>
    <property type="evidence" value="ECO:0007669"/>
    <property type="project" value="TreeGrafter"/>
</dbReference>
<keyword evidence="4" id="KW-0109">Calcium transport</keyword>
<dbReference type="Gene3D" id="1.20.1420.30">
    <property type="entry name" value="NCX, central ion-binding region"/>
    <property type="match status" value="2"/>
</dbReference>
<evidence type="ECO:0000256" key="7">
    <source>
        <dbReference type="ARBA" id="ARBA00023136"/>
    </source>
</evidence>
<feature type="transmembrane region" description="Helical" evidence="8">
    <location>
        <begin position="165"/>
        <end position="183"/>
    </location>
</feature>
<proteinExistence type="inferred from homology"/>
<keyword evidence="7 8" id="KW-0472">Membrane</keyword>
<feature type="transmembrane region" description="Helical" evidence="8">
    <location>
        <begin position="312"/>
        <end position="329"/>
    </location>
</feature>
<feature type="transmembrane region" description="Helical" evidence="8">
    <location>
        <begin position="495"/>
        <end position="523"/>
    </location>
</feature>
<feature type="domain" description="Sodium/calcium exchanger membrane region" evidence="9">
    <location>
        <begin position="170"/>
        <end position="329"/>
    </location>
</feature>
<feature type="transmembrane region" description="Helical" evidence="8">
    <location>
        <begin position="239"/>
        <end position="261"/>
    </location>
</feature>
<reference evidence="10 11" key="1">
    <citation type="journal article" date="2016" name="Genome Biol. Evol.">
        <title>Gene Family Evolution Reflects Adaptation to Soil Environmental Stressors in the Genome of the Collembolan Orchesella cincta.</title>
        <authorList>
            <person name="Faddeeva-Vakhrusheva A."/>
            <person name="Derks M.F."/>
            <person name="Anvar S.Y."/>
            <person name="Agamennone V."/>
            <person name="Suring W."/>
            <person name="Smit S."/>
            <person name="van Straalen N.M."/>
            <person name="Roelofs D."/>
        </authorList>
    </citation>
    <scope>NUCLEOTIDE SEQUENCE [LARGE SCALE GENOMIC DNA]</scope>
    <source>
        <tissue evidence="10">Mixed pool</tissue>
    </source>
</reference>
<evidence type="ECO:0000256" key="4">
    <source>
        <dbReference type="ARBA" id="ARBA00022568"/>
    </source>
</evidence>
<evidence type="ECO:0000313" key="10">
    <source>
        <dbReference type="EMBL" id="ODM92819.1"/>
    </source>
</evidence>
<evidence type="ECO:0000256" key="3">
    <source>
        <dbReference type="ARBA" id="ARBA00022449"/>
    </source>
</evidence>
<keyword evidence="4" id="KW-0813">Transport</keyword>
<keyword evidence="5 8" id="KW-0812">Transmembrane</keyword>
<keyword evidence="6 8" id="KW-1133">Transmembrane helix</keyword>
<evidence type="ECO:0000256" key="2">
    <source>
        <dbReference type="ARBA" id="ARBA00005364"/>
    </source>
</evidence>
<dbReference type="InterPro" id="IPR004481">
    <property type="entry name" value="K/Na/Ca-exchanger"/>
</dbReference>
<gene>
    <name evidence="10" type="ORF">Ocin01_13865</name>
</gene>
<accession>A0A1D2MIL5</accession>
<dbReference type="PANTHER" id="PTHR10846">
    <property type="entry name" value="SODIUM/POTASSIUM/CALCIUM EXCHANGER"/>
    <property type="match status" value="1"/>
</dbReference>
<comment type="similarity">
    <text evidence="2">Belongs to the Ca(2+):cation antiporter (CaCA) (TC 2.A.19) family. SLC24A subfamily.</text>
</comment>
<keyword evidence="3" id="KW-0050">Antiport</keyword>
<keyword evidence="4" id="KW-0106">Calcium</keyword>
<evidence type="ECO:0000259" key="9">
    <source>
        <dbReference type="Pfam" id="PF01699"/>
    </source>
</evidence>
<comment type="caution">
    <text evidence="10">The sequence shown here is derived from an EMBL/GenBank/DDBJ whole genome shotgun (WGS) entry which is preliminary data.</text>
</comment>
<organism evidence="10 11">
    <name type="scientific">Orchesella cincta</name>
    <name type="common">Springtail</name>
    <name type="synonym">Podura cincta</name>
    <dbReference type="NCBI Taxonomy" id="48709"/>
    <lineage>
        <taxon>Eukaryota</taxon>
        <taxon>Metazoa</taxon>
        <taxon>Ecdysozoa</taxon>
        <taxon>Arthropoda</taxon>
        <taxon>Hexapoda</taxon>
        <taxon>Collembola</taxon>
        <taxon>Entomobryomorpha</taxon>
        <taxon>Entomobryoidea</taxon>
        <taxon>Orchesellidae</taxon>
        <taxon>Orchesellinae</taxon>
        <taxon>Orchesella</taxon>
    </lineage>
</organism>
<dbReference type="OrthoDB" id="2127281at2759"/>
<evidence type="ECO:0000256" key="8">
    <source>
        <dbReference type="SAM" id="Phobius"/>
    </source>
</evidence>
<feature type="non-terminal residue" evidence="10">
    <location>
        <position position="1"/>
    </location>
</feature>
<evidence type="ECO:0000256" key="6">
    <source>
        <dbReference type="ARBA" id="ARBA00022989"/>
    </source>
</evidence>
<feature type="transmembrane region" description="Helical" evidence="8">
    <location>
        <begin position="529"/>
        <end position="551"/>
    </location>
</feature>
<evidence type="ECO:0000313" key="11">
    <source>
        <dbReference type="Proteomes" id="UP000094527"/>
    </source>
</evidence>
<evidence type="ECO:0000256" key="5">
    <source>
        <dbReference type="ARBA" id="ARBA00022692"/>
    </source>
</evidence>
<name>A0A1D2MIL5_ORCCI</name>
<dbReference type="GO" id="GO:0006874">
    <property type="term" value="P:intracellular calcium ion homeostasis"/>
    <property type="evidence" value="ECO:0007669"/>
    <property type="project" value="TreeGrafter"/>
</dbReference>
<dbReference type="EMBL" id="LJIJ01001139">
    <property type="protein sequence ID" value="ODM92819.1"/>
    <property type="molecule type" value="Genomic_DNA"/>
</dbReference>
<sequence length="581" mass="63190">IQLEAYLTLMGKYRTFSTKIITFDDLHDPGDSKSHKCSCHGNVLLGNTATRKIPGITRVPGTNQRPKWKEGSCQHSALIILLIGNLLFFQPCSSSSITTIAPLSDIDAHASGLDLTLNAEPNTQFTTQEAANNSFALTASLNCSRPSSDEFPEDLFTKEQRQNGAIAIHFIVAFLMLYALLLVCDEYFVPAVECICEELHVPHSIAGATFMAISTSAPELFTNVIGTFVTKGDLGLGTIVGSAVFNILAVGSCVGIGANFAPTQTSTAIAGTSHKRNKRKGIPLDWWSLTRDSAFYLISVVALIIVLLDGRVYWHEALMFLVIYGLYILGMELQTMCYDTQCKEWVSTLLEKVQHVFCSSKASSRKLSSVIQKVMGTNDEHERAPLLKKDSMLARYDSGTPLVGDNEGGQYSSYQSILPKNSRKVSLAEVLTTNDASLHDSNSYSSTDSRSSLSSVSSSVMVLTAVKDVCTFPLRFLMAWTIPDCRKQKMRKWCLLSLIGCVVWIGGLSYVISWMVCIIGGTLNIPDSVSGLTFLAAGTSLPEVLSSVIVARQGFGSMAFSNSIGSNTFDVLGDLNILQFC</sequence>
<dbReference type="GO" id="GO:0005262">
    <property type="term" value="F:calcium channel activity"/>
    <property type="evidence" value="ECO:0007669"/>
    <property type="project" value="TreeGrafter"/>
</dbReference>